<protein>
    <submittedName>
        <fullName evidence="6 7">Uncharacterized protein</fullName>
    </submittedName>
</protein>
<dbReference type="FunCoup" id="R7TYN2">
    <property type="interactions" value="1412"/>
</dbReference>
<evidence type="ECO:0000256" key="5">
    <source>
        <dbReference type="SAM" id="MobiDB-lite"/>
    </source>
</evidence>
<dbReference type="EMBL" id="KB307587">
    <property type="protein sequence ID" value="ELT98737.1"/>
    <property type="molecule type" value="Genomic_DNA"/>
</dbReference>
<reference evidence="6 8" key="2">
    <citation type="journal article" date="2013" name="Nature">
        <title>Insights into bilaterian evolution from three spiralian genomes.</title>
        <authorList>
            <person name="Simakov O."/>
            <person name="Marletaz F."/>
            <person name="Cho S.J."/>
            <person name="Edsinger-Gonzales E."/>
            <person name="Havlak P."/>
            <person name="Hellsten U."/>
            <person name="Kuo D.H."/>
            <person name="Larsson T."/>
            <person name="Lv J."/>
            <person name="Arendt D."/>
            <person name="Savage R."/>
            <person name="Osoegawa K."/>
            <person name="de Jong P."/>
            <person name="Grimwood J."/>
            <person name="Chapman J.A."/>
            <person name="Shapiro H."/>
            <person name="Aerts A."/>
            <person name="Otillar R.P."/>
            <person name="Terry A.Y."/>
            <person name="Boore J.L."/>
            <person name="Grigoriev I.V."/>
            <person name="Lindberg D.R."/>
            <person name="Seaver E.C."/>
            <person name="Weisblat D.A."/>
            <person name="Putnam N.H."/>
            <person name="Rokhsar D.S."/>
        </authorList>
    </citation>
    <scope>NUCLEOTIDE SEQUENCE</scope>
    <source>
        <strain evidence="6 8">I ESC-2004</strain>
    </source>
</reference>
<dbReference type="STRING" id="283909.R7TYN2"/>
<evidence type="ECO:0000313" key="8">
    <source>
        <dbReference type="Proteomes" id="UP000014760"/>
    </source>
</evidence>
<evidence type="ECO:0000256" key="1">
    <source>
        <dbReference type="ARBA" id="ARBA00010520"/>
    </source>
</evidence>
<gene>
    <name evidence="6" type="ORF">CAPTEDRAFT_223088</name>
</gene>
<reference evidence="7" key="3">
    <citation type="submission" date="2015-06" db="UniProtKB">
        <authorList>
            <consortium name="EnsemblMetazoa"/>
        </authorList>
    </citation>
    <scope>IDENTIFICATION</scope>
</reference>
<feature type="compositionally biased region" description="Basic and acidic residues" evidence="5">
    <location>
        <begin position="15"/>
        <end position="33"/>
    </location>
</feature>
<organism evidence="6">
    <name type="scientific">Capitella teleta</name>
    <name type="common">Polychaete worm</name>
    <dbReference type="NCBI Taxonomy" id="283909"/>
    <lineage>
        <taxon>Eukaryota</taxon>
        <taxon>Metazoa</taxon>
        <taxon>Spiralia</taxon>
        <taxon>Lophotrochozoa</taxon>
        <taxon>Annelida</taxon>
        <taxon>Polychaeta</taxon>
        <taxon>Sedentaria</taxon>
        <taxon>Scolecida</taxon>
        <taxon>Capitellidae</taxon>
        <taxon>Capitella</taxon>
    </lineage>
</organism>
<dbReference type="GO" id="GO:0004864">
    <property type="term" value="F:protein phosphatase inhibitor activity"/>
    <property type="evidence" value="ECO:0007669"/>
    <property type="project" value="UniProtKB-KW"/>
</dbReference>
<feature type="region of interest" description="Disordered" evidence="5">
    <location>
        <begin position="1"/>
        <end position="40"/>
    </location>
</feature>
<dbReference type="Pfam" id="PF04667">
    <property type="entry name" value="Endosulfine"/>
    <property type="match status" value="1"/>
</dbReference>
<evidence type="ECO:0000313" key="6">
    <source>
        <dbReference type="EMBL" id="ELT98737.1"/>
    </source>
</evidence>
<proteinExistence type="inferred from homology"/>
<sequence length="135" mass="14538">MSQEEQRIASAGSKASDEGSEKVDTGSEKDGEFKVPLSKVDIEREQENKLKARYPGVKSGGGSALLQKRIAKPQKFFDSGDYAMAKAKKQPVTVGVKLPYNAPALAPTGDEHPTPDTVPARKASLVQNKLLTRLT</sequence>
<evidence type="ECO:0000256" key="3">
    <source>
        <dbReference type="ARBA" id="ARBA00023272"/>
    </source>
</evidence>
<keyword evidence="8" id="KW-1185">Reference proteome</keyword>
<comment type="function">
    <text evidence="4">Protein phosphatase inhibitor that specifically inhibits protein phosphatase 2A (PP2A) during mitosis.</text>
</comment>
<dbReference type="InterPro" id="IPR006760">
    <property type="entry name" value="Endosulphine"/>
</dbReference>
<evidence type="ECO:0000256" key="4">
    <source>
        <dbReference type="RuleBase" id="RU363120"/>
    </source>
</evidence>
<reference evidence="8" key="1">
    <citation type="submission" date="2012-12" db="EMBL/GenBank/DDBJ databases">
        <authorList>
            <person name="Hellsten U."/>
            <person name="Grimwood J."/>
            <person name="Chapman J.A."/>
            <person name="Shapiro H."/>
            <person name="Aerts A."/>
            <person name="Otillar R.P."/>
            <person name="Terry A.Y."/>
            <person name="Boore J.L."/>
            <person name="Simakov O."/>
            <person name="Marletaz F."/>
            <person name="Cho S.-J."/>
            <person name="Edsinger-Gonzales E."/>
            <person name="Havlak P."/>
            <person name="Kuo D.-H."/>
            <person name="Larsson T."/>
            <person name="Lv J."/>
            <person name="Arendt D."/>
            <person name="Savage R."/>
            <person name="Osoegawa K."/>
            <person name="de Jong P."/>
            <person name="Lindberg D.R."/>
            <person name="Seaver E.C."/>
            <person name="Weisblat D.A."/>
            <person name="Putnam N.H."/>
            <person name="Grigoriev I.V."/>
            <person name="Rokhsar D.S."/>
        </authorList>
    </citation>
    <scope>NUCLEOTIDE SEQUENCE</scope>
    <source>
        <strain evidence="8">I ESC-2004</strain>
    </source>
</reference>
<dbReference type="OMA" id="QMAKQKY"/>
<dbReference type="HOGENOM" id="CLU_125025_1_0_1"/>
<keyword evidence="4" id="KW-0963">Cytoplasm</keyword>
<comment type="similarity">
    <text evidence="1 4">Belongs to the endosulfine family.</text>
</comment>
<accession>R7TYN2</accession>
<dbReference type="EMBL" id="AMQN01010342">
    <property type="status" value="NOT_ANNOTATED_CDS"/>
    <property type="molecule type" value="Genomic_DNA"/>
</dbReference>
<dbReference type="PANTHER" id="PTHR10358:SF6">
    <property type="entry name" value="ENDOSULFINE, ISOFORM A"/>
    <property type="match status" value="1"/>
</dbReference>
<dbReference type="Proteomes" id="UP000014760">
    <property type="component" value="Unassembled WGS sequence"/>
</dbReference>
<dbReference type="PANTHER" id="PTHR10358">
    <property type="entry name" value="ENDOSULFINE"/>
    <property type="match status" value="1"/>
</dbReference>
<keyword evidence="4" id="KW-0132">Cell division</keyword>
<dbReference type="GO" id="GO:0051301">
    <property type="term" value="P:cell division"/>
    <property type="evidence" value="ECO:0007669"/>
    <property type="project" value="UniProtKB-KW"/>
</dbReference>
<dbReference type="EnsemblMetazoa" id="CapteT223088">
    <property type="protein sequence ID" value="CapteP223088"/>
    <property type="gene ID" value="CapteG223088"/>
</dbReference>
<dbReference type="AlphaFoldDB" id="R7TYN2"/>
<dbReference type="GO" id="GO:0005737">
    <property type="term" value="C:cytoplasm"/>
    <property type="evidence" value="ECO:0007669"/>
    <property type="project" value="UniProtKB-SubCell"/>
</dbReference>
<dbReference type="OrthoDB" id="5949865at2759"/>
<evidence type="ECO:0000313" key="7">
    <source>
        <dbReference type="EnsemblMetazoa" id="CapteP223088"/>
    </source>
</evidence>
<evidence type="ECO:0000256" key="2">
    <source>
        <dbReference type="ARBA" id="ARBA00022776"/>
    </source>
</evidence>
<comment type="subcellular location">
    <subcellularLocation>
        <location evidence="4">Cytoplasm</location>
    </subcellularLocation>
</comment>
<keyword evidence="2 4" id="KW-0498">Mitosis</keyword>
<name>R7TYN2_CAPTE</name>
<keyword evidence="4" id="KW-0131">Cell cycle</keyword>
<keyword evidence="3 4" id="KW-0650">Protein phosphatase inhibitor</keyword>